<evidence type="ECO:0000313" key="3">
    <source>
        <dbReference type="EMBL" id="RHY25107.1"/>
    </source>
</evidence>
<dbReference type="SUPFAM" id="SSF54791">
    <property type="entry name" value="Eukaryotic type KH-domain (KH-domain type I)"/>
    <property type="match status" value="1"/>
</dbReference>
<dbReference type="Gene3D" id="3.30.1370.10">
    <property type="entry name" value="K Homology domain, type 1"/>
    <property type="match status" value="1"/>
</dbReference>
<organism evidence="3 4">
    <name type="scientific">Aphanomyces astaci</name>
    <name type="common">Crayfish plague agent</name>
    <dbReference type="NCBI Taxonomy" id="112090"/>
    <lineage>
        <taxon>Eukaryota</taxon>
        <taxon>Sar</taxon>
        <taxon>Stramenopiles</taxon>
        <taxon>Oomycota</taxon>
        <taxon>Saprolegniomycetes</taxon>
        <taxon>Saprolegniales</taxon>
        <taxon>Verrucalvaceae</taxon>
        <taxon>Aphanomyces</taxon>
    </lineage>
</organism>
<feature type="domain" description="K Homology" evidence="2">
    <location>
        <begin position="1"/>
        <end position="62"/>
    </location>
</feature>
<reference evidence="3 4" key="1">
    <citation type="submission" date="2018-08" db="EMBL/GenBank/DDBJ databases">
        <title>Aphanomyces genome sequencing and annotation.</title>
        <authorList>
            <person name="Minardi D."/>
            <person name="Oidtmann B."/>
            <person name="Van Der Giezen M."/>
            <person name="Studholme D.J."/>
        </authorList>
    </citation>
    <scope>NUCLEOTIDE SEQUENCE [LARGE SCALE GENOMIC DNA]</scope>
    <source>
        <strain evidence="3 4">Yx</strain>
    </source>
</reference>
<proteinExistence type="predicted"/>
<evidence type="ECO:0000313" key="4">
    <source>
        <dbReference type="Proteomes" id="UP000266239"/>
    </source>
</evidence>
<keyword evidence="1" id="KW-0694">RNA-binding</keyword>
<protein>
    <recommendedName>
        <fullName evidence="2">K Homology domain-containing protein</fullName>
    </recommendedName>
</protein>
<dbReference type="Proteomes" id="UP000266239">
    <property type="component" value="Unassembled WGS sequence"/>
</dbReference>
<dbReference type="SMART" id="SM00322">
    <property type="entry name" value="KH"/>
    <property type="match status" value="1"/>
</dbReference>
<evidence type="ECO:0000256" key="1">
    <source>
        <dbReference type="PROSITE-ProRule" id="PRU00117"/>
    </source>
</evidence>
<dbReference type="Pfam" id="PF00013">
    <property type="entry name" value="KH_1"/>
    <property type="match status" value="1"/>
</dbReference>
<dbReference type="InterPro" id="IPR004088">
    <property type="entry name" value="KH_dom_type_1"/>
</dbReference>
<dbReference type="VEuPathDB" id="FungiDB:H257_05978"/>
<dbReference type="EMBL" id="QUTA01003033">
    <property type="protein sequence ID" value="RHY25107.1"/>
    <property type="molecule type" value="Genomic_DNA"/>
</dbReference>
<feature type="non-terminal residue" evidence="3">
    <location>
        <position position="1"/>
    </location>
</feature>
<dbReference type="InterPro" id="IPR036612">
    <property type="entry name" value="KH_dom_type_1_sf"/>
</dbReference>
<accession>A0A397BZ73</accession>
<dbReference type="GO" id="GO:0003723">
    <property type="term" value="F:RNA binding"/>
    <property type="evidence" value="ECO:0007669"/>
    <property type="project" value="UniProtKB-UniRule"/>
</dbReference>
<sequence>VGIVIGRGGSTVKAIQDRNNVKVQIPNVVDPGSMPEVRTIAISSNNMESIAMAKAEIDAILMGVVRTNNR</sequence>
<dbReference type="AlphaFoldDB" id="A0A397BZ73"/>
<name>A0A397BZ73_APHAT</name>
<comment type="caution">
    <text evidence="3">The sequence shown here is derived from an EMBL/GenBank/DDBJ whole genome shotgun (WGS) entry which is preliminary data.</text>
</comment>
<dbReference type="PROSITE" id="PS50084">
    <property type="entry name" value="KH_TYPE_1"/>
    <property type="match status" value="1"/>
</dbReference>
<gene>
    <name evidence="3" type="ORF">DYB25_008598</name>
</gene>
<dbReference type="InterPro" id="IPR004087">
    <property type="entry name" value="KH_dom"/>
</dbReference>
<evidence type="ECO:0000259" key="2">
    <source>
        <dbReference type="SMART" id="SM00322"/>
    </source>
</evidence>